<dbReference type="EMBL" id="JACHMF010000001">
    <property type="protein sequence ID" value="MBB4690802.1"/>
    <property type="molecule type" value="Genomic_DNA"/>
</dbReference>
<dbReference type="Proteomes" id="UP000542742">
    <property type="component" value="Unassembled WGS sequence"/>
</dbReference>
<feature type="transmembrane region" description="Helical" evidence="1">
    <location>
        <begin position="60"/>
        <end position="82"/>
    </location>
</feature>
<proteinExistence type="predicted"/>
<protein>
    <recommendedName>
        <fullName evidence="4">PH domain-containing protein</fullName>
    </recommendedName>
</protein>
<accession>A0A7W7FZQ6</accession>
<name>A0A7W7FZQ6_9ACTN</name>
<evidence type="ECO:0000313" key="3">
    <source>
        <dbReference type="Proteomes" id="UP000542742"/>
    </source>
</evidence>
<keyword evidence="1" id="KW-1133">Transmembrane helix</keyword>
<gene>
    <name evidence="2" type="ORF">BKA14_000950</name>
</gene>
<sequence>MAHIDEVLGPDDDTVTFLQSRAMVYVTMLWVIAAVWATTLVLFVLLRLALGDTPSADDVVLYVELALTVPVALAAVILLAAWNRLGWLHSSMRGLDFAATGRRPVHIPWAGIEEVALRYRGPFTELMITPVDADFVEPGGGPGRAPRTRRRDGGRAIYLVDVGLMSPAPSVLLAELHRRLPAKV</sequence>
<dbReference type="AlphaFoldDB" id="A0A7W7FZQ6"/>
<evidence type="ECO:0000256" key="1">
    <source>
        <dbReference type="SAM" id="Phobius"/>
    </source>
</evidence>
<comment type="caution">
    <text evidence="2">The sequence shown here is derived from an EMBL/GenBank/DDBJ whole genome shotgun (WGS) entry which is preliminary data.</text>
</comment>
<evidence type="ECO:0008006" key="4">
    <source>
        <dbReference type="Google" id="ProtNLM"/>
    </source>
</evidence>
<evidence type="ECO:0000313" key="2">
    <source>
        <dbReference type="EMBL" id="MBB4690802.1"/>
    </source>
</evidence>
<dbReference type="RefSeq" id="WP_184949719.1">
    <property type="nucleotide sequence ID" value="NZ_BOMC01000011.1"/>
</dbReference>
<keyword evidence="1" id="KW-0812">Transmembrane</keyword>
<keyword evidence="3" id="KW-1185">Reference proteome</keyword>
<keyword evidence="1" id="KW-0472">Membrane</keyword>
<organism evidence="2 3">
    <name type="scientific">Paractinoplanes abujensis</name>
    <dbReference type="NCBI Taxonomy" id="882441"/>
    <lineage>
        <taxon>Bacteria</taxon>
        <taxon>Bacillati</taxon>
        <taxon>Actinomycetota</taxon>
        <taxon>Actinomycetes</taxon>
        <taxon>Micromonosporales</taxon>
        <taxon>Micromonosporaceae</taxon>
        <taxon>Paractinoplanes</taxon>
    </lineage>
</organism>
<feature type="transmembrane region" description="Helical" evidence="1">
    <location>
        <begin position="24"/>
        <end position="48"/>
    </location>
</feature>
<reference evidence="2 3" key="1">
    <citation type="submission" date="2020-08" db="EMBL/GenBank/DDBJ databases">
        <title>Sequencing the genomes of 1000 actinobacteria strains.</title>
        <authorList>
            <person name="Klenk H.-P."/>
        </authorList>
    </citation>
    <scope>NUCLEOTIDE SEQUENCE [LARGE SCALE GENOMIC DNA]</scope>
    <source>
        <strain evidence="2 3">DSM 45518</strain>
    </source>
</reference>